<protein>
    <submittedName>
        <fullName evidence="1">Uncharacterized protein</fullName>
    </submittedName>
</protein>
<evidence type="ECO:0000313" key="2">
    <source>
        <dbReference type="Proteomes" id="UP001552299"/>
    </source>
</evidence>
<keyword evidence="2" id="KW-1185">Reference proteome</keyword>
<evidence type="ECO:0000313" key="1">
    <source>
        <dbReference type="EMBL" id="KAL0913260.1"/>
    </source>
</evidence>
<organism evidence="1 2">
    <name type="scientific">Dendrobium thyrsiflorum</name>
    <name type="common">Pinecone-like raceme dendrobium</name>
    <name type="synonym">Orchid</name>
    <dbReference type="NCBI Taxonomy" id="117978"/>
    <lineage>
        <taxon>Eukaryota</taxon>
        <taxon>Viridiplantae</taxon>
        <taxon>Streptophyta</taxon>
        <taxon>Embryophyta</taxon>
        <taxon>Tracheophyta</taxon>
        <taxon>Spermatophyta</taxon>
        <taxon>Magnoliopsida</taxon>
        <taxon>Liliopsida</taxon>
        <taxon>Asparagales</taxon>
        <taxon>Orchidaceae</taxon>
        <taxon>Epidendroideae</taxon>
        <taxon>Malaxideae</taxon>
        <taxon>Dendrobiinae</taxon>
        <taxon>Dendrobium</taxon>
    </lineage>
</organism>
<dbReference type="EMBL" id="JANQDX010000013">
    <property type="protein sequence ID" value="KAL0913260.1"/>
    <property type="molecule type" value="Genomic_DNA"/>
</dbReference>
<proteinExistence type="predicted"/>
<name>A0ABD0UKU2_DENTH</name>
<sequence>MADPEVDHGFVYDDQGLVDILQSPFFNPNPEVDNTVKNILIASSSLWCRPLKASTIRTVANHRSSSRILPSR</sequence>
<accession>A0ABD0UKU2</accession>
<comment type="caution">
    <text evidence="1">The sequence shown here is derived from an EMBL/GenBank/DDBJ whole genome shotgun (WGS) entry which is preliminary data.</text>
</comment>
<gene>
    <name evidence="1" type="ORF">M5K25_016707</name>
</gene>
<reference evidence="1 2" key="1">
    <citation type="journal article" date="2024" name="Plant Biotechnol. J.">
        <title>Dendrobium thyrsiflorum genome and its molecular insights into genes involved in important horticultural traits.</title>
        <authorList>
            <person name="Chen B."/>
            <person name="Wang J.Y."/>
            <person name="Zheng P.J."/>
            <person name="Li K.L."/>
            <person name="Liang Y.M."/>
            <person name="Chen X.F."/>
            <person name="Zhang C."/>
            <person name="Zhao X."/>
            <person name="He X."/>
            <person name="Zhang G.Q."/>
            <person name="Liu Z.J."/>
            <person name="Xu Q."/>
        </authorList>
    </citation>
    <scope>NUCLEOTIDE SEQUENCE [LARGE SCALE GENOMIC DNA]</scope>
    <source>
        <strain evidence="1">GZMU011</strain>
    </source>
</reference>
<dbReference type="Proteomes" id="UP001552299">
    <property type="component" value="Unassembled WGS sequence"/>
</dbReference>
<dbReference type="AlphaFoldDB" id="A0ABD0UKU2"/>